<organism evidence="3 4">
    <name type="scientific">Rhodospirillum centenum (strain ATCC 51521 / SW)</name>
    <dbReference type="NCBI Taxonomy" id="414684"/>
    <lineage>
        <taxon>Bacteria</taxon>
        <taxon>Pseudomonadati</taxon>
        <taxon>Pseudomonadota</taxon>
        <taxon>Alphaproteobacteria</taxon>
        <taxon>Rhodospirillales</taxon>
        <taxon>Rhodospirillaceae</taxon>
        <taxon>Rhodospirillum</taxon>
    </lineage>
</organism>
<dbReference type="Gene3D" id="3.40.50.720">
    <property type="entry name" value="NAD(P)-binding Rossmann-like Domain"/>
    <property type="match status" value="1"/>
</dbReference>
<dbReference type="InterPro" id="IPR036291">
    <property type="entry name" value="NAD(P)-bd_dom_sf"/>
</dbReference>
<accession>B6IT95</accession>
<dbReference type="PRINTS" id="PR00081">
    <property type="entry name" value="GDHRDH"/>
</dbReference>
<evidence type="ECO:0000313" key="3">
    <source>
        <dbReference type="EMBL" id="ACI98853.1"/>
    </source>
</evidence>
<keyword evidence="4" id="KW-1185">Reference proteome</keyword>
<dbReference type="eggNOG" id="COG1028">
    <property type="taxonomic scope" value="Bacteria"/>
</dbReference>
<dbReference type="Proteomes" id="UP000001591">
    <property type="component" value="Chromosome"/>
</dbReference>
<protein>
    <submittedName>
        <fullName evidence="3">Oxidoreductase, short chain dehydrogenase</fullName>
    </submittedName>
</protein>
<dbReference type="RefSeq" id="WP_012566640.1">
    <property type="nucleotide sequence ID" value="NC_011420.2"/>
</dbReference>
<sequence length="258" mass="26941">MPDPLSPAPQPLVLVTGGAKRLGRAIVEACAAESWSVVIHHRASAAEAEALATTLRDRGVDAATVAGDLADPDAASALVESAAAAAGRPVTAVVNSASVFEWDGIGTLTAESFLHHMLPNALAPCLLIQGLLRQLPRGVQGAVVNLLDQKLAAPYGDHFSYTLSKYALMGATETLARSEAPRLRVNAVAPGYTLPAPGQSRAEFERLHGRTPLGHGPAPAEIAAAAIFLLRTPSVTGQTVYVDAGMRFQQRTRDIGFD</sequence>
<dbReference type="SUPFAM" id="SSF51735">
    <property type="entry name" value="NAD(P)-binding Rossmann-fold domains"/>
    <property type="match status" value="1"/>
</dbReference>
<dbReference type="OrthoDB" id="9786360at2"/>
<dbReference type="Pfam" id="PF13561">
    <property type="entry name" value="adh_short_C2"/>
    <property type="match status" value="1"/>
</dbReference>
<gene>
    <name evidence="3" type="ordered locus">RC1_1449</name>
</gene>
<reference evidence="3 4" key="1">
    <citation type="journal article" date="2010" name="BMC Genomics">
        <title>Metabolic flexibility revealed in the genome of the cyst-forming alpha-1 proteobacterium Rhodospirillum centenum.</title>
        <authorList>
            <person name="Lu Y.K."/>
            <person name="Marden J."/>
            <person name="Han M."/>
            <person name="Swingley W.D."/>
            <person name="Mastrian S.D."/>
            <person name="Chowdhury S.R."/>
            <person name="Hao J."/>
            <person name="Helmy T."/>
            <person name="Kim S."/>
            <person name="Kurdoglu A.A."/>
            <person name="Matthies H.J."/>
            <person name="Rollo D."/>
            <person name="Stothard P."/>
            <person name="Blankenship R.E."/>
            <person name="Bauer C.E."/>
            <person name="Touchman J.W."/>
        </authorList>
    </citation>
    <scope>NUCLEOTIDE SEQUENCE [LARGE SCALE GENOMIC DNA]</scope>
    <source>
        <strain evidence="4">ATCC 51521 / SW</strain>
    </source>
</reference>
<dbReference type="InterPro" id="IPR002347">
    <property type="entry name" value="SDR_fam"/>
</dbReference>
<dbReference type="EMBL" id="CP000613">
    <property type="protein sequence ID" value="ACI98853.1"/>
    <property type="molecule type" value="Genomic_DNA"/>
</dbReference>
<dbReference type="STRING" id="414684.RC1_1449"/>
<proteinExistence type="inferred from homology"/>
<evidence type="ECO:0000256" key="2">
    <source>
        <dbReference type="ARBA" id="ARBA00023002"/>
    </source>
</evidence>
<comment type="similarity">
    <text evidence="1">Belongs to the short-chain dehydrogenases/reductases (SDR) family.</text>
</comment>
<dbReference type="HOGENOM" id="CLU_010194_1_3_5"/>
<dbReference type="PANTHER" id="PTHR43639">
    <property type="entry name" value="OXIDOREDUCTASE, SHORT-CHAIN DEHYDROGENASE/REDUCTASE FAMILY (AFU_ORTHOLOGUE AFUA_5G02870)"/>
    <property type="match status" value="1"/>
</dbReference>
<name>B6IT95_RHOCS</name>
<dbReference type="KEGG" id="rce:RC1_1449"/>
<evidence type="ECO:0000313" key="4">
    <source>
        <dbReference type="Proteomes" id="UP000001591"/>
    </source>
</evidence>
<dbReference type="PANTHER" id="PTHR43639:SF1">
    <property type="entry name" value="SHORT-CHAIN DEHYDROGENASE_REDUCTASE FAMILY PROTEIN"/>
    <property type="match status" value="1"/>
</dbReference>
<dbReference type="GO" id="GO:0016491">
    <property type="term" value="F:oxidoreductase activity"/>
    <property type="evidence" value="ECO:0007669"/>
    <property type="project" value="UniProtKB-KW"/>
</dbReference>
<evidence type="ECO:0000256" key="1">
    <source>
        <dbReference type="ARBA" id="ARBA00006484"/>
    </source>
</evidence>
<keyword evidence="2" id="KW-0560">Oxidoreductase</keyword>
<dbReference type="AlphaFoldDB" id="B6IT95"/>